<evidence type="ECO:0000256" key="1">
    <source>
        <dbReference type="SAM" id="Phobius"/>
    </source>
</evidence>
<evidence type="ECO:0000313" key="3">
    <source>
        <dbReference type="Proteomes" id="UP000607559"/>
    </source>
</evidence>
<sequence>MESSRKKHTKKVILTSIAVSAAGVLGYFGWQFYRKIQQKKAGAAGTSSDMDAFLPSSGGNSTDITALLPSASQAAAKRSRSQPLIPAAVQSQASTTSDSSDFPLKKGMKGEIVRLLQKALIAKYGASILPKYGADGGFGPETVKALKKIGLPATIDESTYNVLVQSAGSGAAAVGKELYTAVANNDFNAAITALKKLPSTSDYTAANATFKTNHINGVRQTIVNGLLNTFTDGGQQQQIKFEFLRIGLQFNGSKWSLSGLGGLPIITIRPAAIWINARRRVSVPARVVLGNEVSRRLDYTLFENQGQYFLVPTRFVRYM</sequence>
<organism evidence="2 3">
    <name type="scientific">Puia dinghuensis</name>
    <dbReference type="NCBI Taxonomy" id="1792502"/>
    <lineage>
        <taxon>Bacteria</taxon>
        <taxon>Pseudomonadati</taxon>
        <taxon>Bacteroidota</taxon>
        <taxon>Chitinophagia</taxon>
        <taxon>Chitinophagales</taxon>
        <taxon>Chitinophagaceae</taxon>
        <taxon>Puia</taxon>
    </lineage>
</organism>
<name>A0A8J2UAA6_9BACT</name>
<proteinExistence type="predicted"/>
<dbReference type="AlphaFoldDB" id="A0A8J2UAA6"/>
<keyword evidence="1" id="KW-1133">Transmembrane helix</keyword>
<keyword evidence="1" id="KW-0812">Transmembrane</keyword>
<keyword evidence="3" id="KW-1185">Reference proteome</keyword>
<dbReference type="SUPFAM" id="SSF47090">
    <property type="entry name" value="PGBD-like"/>
    <property type="match status" value="1"/>
</dbReference>
<dbReference type="InterPro" id="IPR036366">
    <property type="entry name" value="PGBDSf"/>
</dbReference>
<protein>
    <recommendedName>
        <fullName evidence="4">Peptidoglycan-binding protein</fullName>
    </recommendedName>
</protein>
<dbReference type="InterPro" id="IPR036365">
    <property type="entry name" value="PGBD-like_sf"/>
</dbReference>
<dbReference type="RefSeq" id="WP_188929414.1">
    <property type="nucleotide sequence ID" value="NZ_BMJC01000001.1"/>
</dbReference>
<accession>A0A8J2UAA6</accession>
<feature type="transmembrane region" description="Helical" evidence="1">
    <location>
        <begin position="12"/>
        <end position="30"/>
    </location>
</feature>
<comment type="caution">
    <text evidence="2">The sequence shown here is derived from an EMBL/GenBank/DDBJ whole genome shotgun (WGS) entry which is preliminary data.</text>
</comment>
<keyword evidence="1" id="KW-0472">Membrane</keyword>
<evidence type="ECO:0008006" key="4">
    <source>
        <dbReference type="Google" id="ProtNLM"/>
    </source>
</evidence>
<gene>
    <name evidence="2" type="ORF">GCM10011511_11470</name>
</gene>
<reference evidence="2" key="2">
    <citation type="submission" date="2020-09" db="EMBL/GenBank/DDBJ databases">
        <authorList>
            <person name="Sun Q."/>
            <person name="Zhou Y."/>
        </authorList>
    </citation>
    <scope>NUCLEOTIDE SEQUENCE</scope>
    <source>
        <strain evidence="2">CGMCC 1.15448</strain>
    </source>
</reference>
<reference evidence="2" key="1">
    <citation type="journal article" date="2014" name="Int. J. Syst. Evol. Microbiol.">
        <title>Complete genome sequence of Corynebacterium casei LMG S-19264T (=DSM 44701T), isolated from a smear-ripened cheese.</title>
        <authorList>
            <consortium name="US DOE Joint Genome Institute (JGI-PGF)"/>
            <person name="Walter F."/>
            <person name="Albersmeier A."/>
            <person name="Kalinowski J."/>
            <person name="Ruckert C."/>
        </authorList>
    </citation>
    <scope>NUCLEOTIDE SEQUENCE</scope>
    <source>
        <strain evidence="2">CGMCC 1.15448</strain>
    </source>
</reference>
<dbReference type="Gene3D" id="1.10.101.10">
    <property type="entry name" value="PGBD-like superfamily/PGBD"/>
    <property type="match status" value="1"/>
</dbReference>
<dbReference type="Proteomes" id="UP000607559">
    <property type="component" value="Unassembled WGS sequence"/>
</dbReference>
<dbReference type="EMBL" id="BMJC01000001">
    <property type="protein sequence ID" value="GGA89933.1"/>
    <property type="molecule type" value="Genomic_DNA"/>
</dbReference>
<evidence type="ECO:0000313" key="2">
    <source>
        <dbReference type="EMBL" id="GGA89933.1"/>
    </source>
</evidence>